<feature type="region of interest" description="Disordered" evidence="1">
    <location>
        <begin position="70"/>
        <end position="110"/>
    </location>
</feature>
<feature type="non-terminal residue" evidence="3">
    <location>
        <position position="110"/>
    </location>
</feature>
<keyword evidence="3" id="KW-0418">Kinase</keyword>
<feature type="signal peptide" evidence="2">
    <location>
        <begin position="1"/>
        <end position="18"/>
    </location>
</feature>
<dbReference type="EMBL" id="LBMM01023970">
    <property type="protein sequence ID" value="KMQ82646.1"/>
    <property type="molecule type" value="Genomic_DNA"/>
</dbReference>
<reference evidence="3 4" key="1">
    <citation type="submission" date="2015-04" db="EMBL/GenBank/DDBJ databases">
        <title>Lasius niger genome sequencing.</title>
        <authorList>
            <person name="Konorov E.A."/>
            <person name="Nikitin M.A."/>
            <person name="Kirill M.V."/>
            <person name="Chang P."/>
        </authorList>
    </citation>
    <scope>NUCLEOTIDE SEQUENCE [LARGE SCALE GENOMIC DNA]</scope>
    <source>
        <tissue evidence="3">Whole</tissue>
    </source>
</reference>
<evidence type="ECO:0000256" key="2">
    <source>
        <dbReference type="SAM" id="SignalP"/>
    </source>
</evidence>
<gene>
    <name evidence="3" type="ORF">RF55_22282</name>
</gene>
<dbReference type="GO" id="GO:0016301">
    <property type="term" value="F:kinase activity"/>
    <property type="evidence" value="ECO:0007669"/>
    <property type="project" value="UniProtKB-KW"/>
</dbReference>
<dbReference type="AlphaFoldDB" id="A0A0J7JXQ1"/>
<evidence type="ECO:0000313" key="4">
    <source>
        <dbReference type="Proteomes" id="UP000036403"/>
    </source>
</evidence>
<proteinExistence type="predicted"/>
<dbReference type="PaxDb" id="67767-A0A0J7JXQ1"/>
<keyword evidence="3" id="KW-0808">Transferase</keyword>
<evidence type="ECO:0000313" key="3">
    <source>
        <dbReference type="EMBL" id="KMQ82646.1"/>
    </source>
</evidence>
<name>A0A0J7JXQ1_LASNI</name>
<keyword evidence="2" id="KW-0732">Signal</keyword>
<comment type="caution">
    <text evidence="3">The sequence shown here is derived from an EMBL/GenBank/DDBJ whole genome shotgun (WGS) entry which is preliminary data.</text>
</comment>
<feature type="chain" id="PRO_5005289823" evidence="2">
    <location>
        <begin position="19"/>
        <end position="110"/>
    </location>
</feature>
<dbReference type="OrthoDB" id="7554028at2759"/>
<keyword evidence="4" id="KW-1185">Reference proteome</keyword>
<evidence type="ECO:0000256" key="1">
    <source>
        <dbReference type="SAM" id="MobiDB-lite"/>
    </source>
</evidence>
<sequence>MRKHLYAFLLYIATLIVSRIPFAVVEFDDSCDESQTLIEVIPSKWLFDNNTKCTYNIALKAAKTVLEGEVAQTEAETDYTQPRKRKKNRRYMSSSSDDEEVDESLSNVPH</sequence>
<organism evidence="3 4">
    <name type="scientific">Lasius niger</name>
    <name type="common">Black garden ant</name>
    <dbReference type="NCBI Taxonomy" id="67767"/>
    <lineage>
        <taxon>Eukaryota</taxon>
        <taxon>Metazoa</taxon>
        <taxon>Ecdysozoa</taxon>
        <taxon>Arthropoda</taxon>
        <taxon>Hexapoda</taxon>
        <taxon>Insecta</taxon>
        <taxon>Pterygota</taxon>
        <taxon>Neoptera</taxon>
        <taxon>Endopterygota</taxon>
        <taxon>Hymenoptera</taxon>
        <taxon>Apocrita</taxon>
        <taxon>Aculeata</taxon>
        <taxon>Formicoidea</taxon>
        <taxon>Formicidae</taxon>
        <taxon>Formicinae</taxon>
        <taxon>Lasius</taxon>
        <taxon>Lasius</taxon>
    </lineage>
</organism>
<accession>A0A0J7JXQ1</accession>
<dbReference type="Proteomes" id="UP000036403">
    <property type="component" value="Unassembled WGS sequence"/>
</dbReference>
<protein>
    <submittedName>
        <fullName evidence="3">Serine threonine protein kinase</fullName>
    </submittedName>
</protein>